<dbReference type="PROSITE" id="PS50160">
    <property type="entry name" value="DNA_LIGASE_A3"/>
    <property type="match status" value="1"/>
</dbReference>
<dbReference type="Gene3D" id="3.30.470.30">
    <property type="entry name" value="DNA ligase/mRNA capping enzyme"/>
    <property type="match status" value="1"/>
</dbReference>
<reference evidence="23 24" key="1">
    <citation type="submission" date="2023-08" db="EMBL/GenBank/DDBJ databases">
        <title>Implementing the SeqCode for naming new Mesorhizobium species isolated from Vachellia karroo root nodules.</title>
        <authorList>
            <person name="Van Lill M."/>
        </authorList>
    </citation>
    <scope>NUCLEOTIDE SEQUENCE [LARGE SCALE GENOMIC DNA]</scope>
    <source>
        <strain evidence="23 24">VK25D</strain>
    </source>
</reference>
<evidence type="ECO:0000313" key="24">
    <source>
        <dbReference type="Proteomes" id="UP001285154"/>
    </source>
</evidence>
<dbReference type="InterPro" id="IPR014144">
    <property type="entry name" value="LigD_PE_domain"/>
</dbReference>
<evidence type="ECO:0000256" key="5">
    <source>
        <dbReference type="ARBA" id="ARBA00022695"/>
    </source>
</evidence>
<evidence type="ECO:0000256" key="12">
    <source>
        <dbReference type="ARBA" id="ARBA00022840"/>
    </source>
</evidence>
<keyword evidence="4" id="KW-0808">Transferase</keyword>
<evidence type="ECO:0000256" key="8">
    <source>
        <dbReference type="ARBA" id="ARBA00022741"/>
    </source>
</evidence>
<evidence type="ECO:0000256" key="2">
    <source>
        <dbReference type="ARBA" id="ARBA00012727"/>
    </source>
</evidence>
<keyword evidence="24" id="KW-1185">Reference proteome</keyword>
<evidence type="ECO:0000256" key="4">
    <source>
        <dbReference type="ARBA" id="ARBA00022679"/>
    </source>
</evidence>
<evidence type="ECO:0000256" key="20">
    <source>
        <dbReference type="ARBA" id="ARBA00034003"/>
    </source>
</evidence>
<dbReference type="Pfam" id="PF04679">
    <property type="entry name" value="DNA_ligase_A_C"/>
    <property type="match status" value="1"/>
</dbReference>
<dbReference type="Gene3D" id="2.40.50.140">
    <property type="entry name" value="Nucleic acid-binding proteins"/>
    <property type="match status" value="1"/>
</dbReference>
<keyword evidence="13" id="KW-0239">DNA-directed DNA polymerase</keyword>
<keyword evidence="12" id="KW-0067">ATP-binding</keyword>
<evidence type="ECO:0000256" key="16">
    <source>
        <dbReference type="ARBA" id="ARBA00023204"/>
    </source>
</evidence>
<dbReference type="EMBL" id="JAVIIQ010000012">
    <property type="protein sequence ID" value="MDX8534397.1"/>
    <property type="molecule type" value="Genomic_DNA"/>
</dbReference>
<keyword evidence="18" id="KW-0511">Multifunctional enzyme</keyword>
<keyword evidence="3 23" id="KW-0436">Ligase</keyword>
<dbReference type="InterPro" id="IPR014146">
    <property type="entry name" value="LigD_ligase_dom"/>
</dbReference>
<dbReference type="InterPro" id="IPR033651">
    <property type="entry name" value="PaeLigD_Pol-like"/>
</dbReference>
<dbReference type="Gene3D" id="3.30.1490.70">
    <property type="match status" value="1"/>
</dbReference>
<evidence type="ECO:0000256" key="7">
    <source>
        <dbReference type="ARBA" id="ARBA00022723"/>
    </source>
</evidence>
<keyword evidence="5" id="KW-0548">Nucleotidyltransferase</keyword>
<dbReference type="InterPro" id="IPR012340">
    <property type="entry name" value="NA-bd_OB-fold"/>
</dbReference>
<dbReference type="SUPFAM" id="SSF56091">
    <property type="entry name" value="DNA ligase/mRNA capping enzyme, catalytic domain"/>
    <property type="match status" value="1"/>
</dbReference>
<evidence type="ECO:0000256" key="18">
    <source>
        <dbReference type="ARBA" id="ARBA00023268"/>
    </source>
</evidence>
<keyword evidence="9" id="KW-0227">DNA damage</keyword>
<sequence>MPSKLTPYRAKREFSRTPEPAGSLSAEGSNRFVVHKHHATADHYDLRLEVGGVLKSWAVPRGPSLNPADKRLAVETEDHPIEYIDFEGVIPEGEYGGGPMIVWDTGTWAPMEDVEKSLRTGAFKFRLAGQKLNGGWMLTRLKPKPGEDENKKNWLLFKERDLASDTKLDILDTRPESVKSGRRIEELVAPPKKPQRLPPKAGSLKPGALPGAVKGDPPARIEPQLATQVPKPPGGDDPAERTGELWLHEIKFDGYRTMAHVVDGTVRLMTRAGIDWTKRYGDLPQAFSRLPVAQAIIDGEIMVLDDKGISRFALLQDALAEGAGSKLHFYAFDLLHLDGWDLRNVPLQKRKALLAELLAGQAANSAIQYSDHVEGDGQGLYDQASELGLEGVVSKRADAIYQSGRTKSWTKVKAQKTDDFVIAGYTVSDQAEGLAALGMAEFENGELHYRGKVGTGFDADMAADLLARLERLTAGASPPEGVPREIMREMRWVKPLLSARVRYSNRTADNAVRHGVFRGLRDVGGLTTPVAVKRKRLIAESDLATIWVTNPERRLFGKTGPTKLDIAVYYALVGDFMLPHIIGRPVSLVRCPTGKPQDCFFQRHAFTGMPPSVAVFESTNSEGETKTYLSVEDAKGYLALAQFGVVEFHTWGTHRTKLDKPDQIVFDLDPGEGISWREVVEAAVHIKGGLERLGLVPFAKTSGGKGIHITVPVTRKQNWKKLHQASSAISTLLAASAPDTFTTTMGKENRKKRIFIDFHRNARGHTSAAPYSLRARTNLPASTPVSWTDLETIDAPEDLNYASLPGLLETSGDPWAEIDEMARDLPAMEKER</sequence>
<keyword evidence="17" id="KW-0464">Manganese</keyword>
<evidence type="ECO:0000256" key="11">
    <source>
        <dbReference type="ARBA" id="ARBA00022839"/>
    </source>
</evidence>
<dbReference type="InterPro" id="IPR052171">
    <property type="entry name" value="NHEJ_LigD"/>
</dbReference>
<evidence type="ECO:0000259" key="22">
    <source>
        <dbReference type="PROSITE" id="PS50160"/>
    </source>
</evidence>
<dbReference type="Pfam" id="PF01068">
    <property type="entry name" value="DNA_ligase_A_M"/>
    <property type="match status" value="1"/>
</dbReference>
<feature type="region of interest" description="Disordered" evidence="21">
    <location>
        <begin position="181"/>
        <end position="219"/>
    </location>
</feature>
<keyword evidence="6" id="KW-0540">Nuclease</keyword>
<comment type="catalytic activity">
    <reaction evidence="20">
        <text>ATP + (deoxyribonucleotide)n-3'-hydroxyl + 5'-phospho-(deoxyribonucleotide)m = (deoxyribonucleotide)n+m + AMP + diphosphate.</text>
        <dbReference type="EC" id="6.5.1.1"/>
    </reaction>
</comment>
<dbReference type="EC" id="6.5.1.1" evidence="2"/>
<dbReference type="InterPro" id="IPR014145">
    <property type="entry name" value="LigD_pol_dom"/>
</dbReference>
<evidence type="ECO:0000256" key="17">
    <source>
        <dbReference type="ARBA" id="ARBA00023211"/>
    </source>
</evidence>
<dbReference type="InterPro" id="IPR014143">
    <property type="entry name" value="NHEJ_ligase_prk"/>
</dbReference>
<organism evidence="23 24">
    <name type="scientific">Mesorhizobium vachelliae</name>
    <dbReference type="NCBI Taxonomy" id="3072309"/>
    <lineage>
        <taxon>Bacteria</taxon>
        <taxon>Pseudomonadati</taxon>
        <taxon>Pseudomonadota</taxon>
        <taxon>Alphaproteobacteria</taxon>
        <taxon>Hyphomicrobiales</taxon>
        <taxon>Phyllobacteriaceae</taxon>
        <taxon>Mesorhizobium</taxon>
    </lineage>
</organism>
<dbReference type="CDD" id="cd04862">
    <property type="entry name" value="PaeLigD_Pol_like"/>
    <property type="match status" value="1"/>
</dbReference>
<dbReference type="NCBIfam" id="TIGR02779">
    <property type="entry name" value="NHEJ_ligase_lig"/>
    <property type="match status" value="1"/>
</dbReference>
<evidence type="ECO:0000256" key="13">
    <source>
        <dbReference type="ARBA" id="ARBA00022932"/>
    </source>
</evidence>
<dbReference type="InterPro" id="IPR012309">
    <property type="entry name" value="DNA_ligase_ATP-dep_C"/>
</dbReference>
<evidence type="ECO:0000256" key="3">
    <source>
        <dbReference type="ARBA" id="ARBA00022598"/>
    </source>
</evidence>
<dbReference type="GO" id="GO:0003910">
    <property type="term" value="F:DNA ligase (ATP) activity"/>
    <property type="evidence" value="ECO:0007669"/>
    <property type="project" value="UniProtKB-EC"/>
</dbReference>
<name>A0ABU5AB96_9HYPH</name>
<dbReference type="CDD" id="cd07906">
    <property type="entry name" value="Adenylation_DNA_ligase_LigD_LigC"/>
    <property type="match status" value="1"/>
</dbReference>
<evidence type="ECO:0000256" key="19">
    <source>
        <dbReference type="ARBA" id="ARBA00029943"/>
    </source>
</evidence>
<dbReference type="PANTHER" id="PTHR42705:SF2">
    <property type="entry name" value="BIFUNCTIONAL NON-HOMOLOGOUS END JOINING PROTEIN LIGD"/>
    <property type="match status" value="1"/>
</dbReference>
<keyword evidence="8" id="KW-0547">Nucleotide-binding</keyword>
<dbReference type="Gene3D" id="3.90.920.10">
    <property type="entry name" value="DNA primase, PRIM domain"/>
    <property type="match status" value="1"/>
</dbReference>
<keyword evidence="16" id="KW-0234">DNA repair</keyword>
<comment type="caution">
    <text evidence="23">The sequence shown here is derived from an EMBL/GenBank/DDBJ whole genome shotgun (WGS) entry which is preliminary data.</text>
</comment>
<evidence type="ECO:0000256" key="6">
    <source>
        <dbReference type="ARBA" id="ARBA00022722"/>
    </source>
</evidence>
<evidence type="ECO:0000313" key="23">
    <source>
        <dbReference type="EMBL" id="MDX8534397.1"/>
    </source>
</evidence>
<proteinExistence type="predicted"/>
<gene>
    <name evidence="23" type="primary">ligD</name>
    <name evidence="23" type="ORF">RFM42_25635</name>
</gene>
<keyword evidence="15" id="KW-0233">DNA recombination</keyword>
<feature type="domain" description="ATP-dependent DNA ligase family profile" evidence="22">
    <location>
        <begin position="320"/>
        <end position="454"/>
    </location>
</feature>
<feature type="region of interest" description="Disordered" evidence="21">
    <location>
        <begin position="1"/>
        <end position="26"/>
    </location>
</feature>
<dbReference type="NCBIfam" id="TIGR02778">
    <property type="entry name" value="ligD_pol"/>
    <property type="match status" value="1"/>
</dbReference>
<evidence type="ECO:0000256" key="1">
    <source>
        <dbReference type="ARBA" id="ARBA00001936"/>
    </source>
</evidence>
<evidence type="ECO:0000256" key="15">
    <source>
        <dbReference type="ARBA" id="ARBA00023172"/>
    </source>
</evidence>
<dbReference type="RefSeq" id="WP_320251883.1">
    <property type="nucleotide sequence ID" value="NZ_JAVIIQ010000012.1"/>
</dbReference>
<accession>A0ABU5AB96</accession>
<dbReference type="Proteomes" id="UP001285154">
    <property type="component" value="Unassembled WGS sequence"/>
</dbReference>
<keyword evidence="11" id="KW-0269">Exonuclease</keyword>
<evidence type="ECO:0000256" key="9">
    <source>
        <dbReference type="ARBA" id="ARBA00022763"/>
    </source>
</evidence>
<keyword evidence="14" id="KW-0238">DNA-binding</keyword>
<dbReference type="Pfam" id="PF13298">
    <property type="entry name" value="LigD_N"/>
    <property type="match status" value="1"/>
</dbReference>
<dbReference type="NCBIfam" id="TIGR02777">
    <property type="entry name" value="LigD_PE_dom"/>
    <property type="match status" value="1"/>
</dbReference>
<dbReference type="CDD" id="cd07971">
    <property type="entry name" value="OBF_DNA_ligase_LigD"/>
    <property type="match status" value="1"/>
</dbReference>
<keyword evidence="10" id="KW-0378">Hydrolase</keyword>
<dbReference type="NCBIfam" id="TIGR02776">
    <property type="entry name" value="NHEJ_ligase_prk"/>
    <property type="match status" value="1"/>
</dbReference>
<dbReference type="Pfam" id="PF21686">
    <property type="entry name" value="LigD_Prim-Pol"/>
    <property type="match status" value="1"/>
</dbReference>
<evidence type="ECO:0000256" key="21">
    <source>
        <dbReference type="SAM" id="MobiDB-lite"/>
    </source>
</evidence>
<protein>
    <recommendedName>
        <fullName evidence="2">DNA ligase (ATP)</fullName>
        <ecNumber evidence="2">6.5.1.1</ecNumber>
    </recommendedName>
    <alternativeName>
        <fullName evidence="19">NHEJ DNA polymerase</fullName>
    </alternativeName>
</protein>
<evidence type="ECO:0000256" key="10">
    <source>
        <dbReference type="ARBA" id="ARBA00022801"/>
    </source>
</evidence>
<dbReference type="PANTHER" id="PTHR42705">
    <property type="entry name" value="BIFUNCTIONAL NON-HOMOLOGOUS END JOINING PROTEIN LIGD"/>
    <property type="match status" value="1"/>
</dbReference>
<evidence type="ECO:0000256" key="14">
    <source>
        <dbReference type="ARBA" id="ARBA00023125"/>
    </source>
</evidence>
<dbReference type="SUPFAM" id="SSF50249">
    <property type="entry name" value="Nucleic acid-binding proteins"/>
    <property type="match status" value="1"/>
</dbReference>
<keyword evidence="7" id="KW-0479">Metal-binding</keyword>
<comment type="cofactor">
    <cofactor evidence="1">
        <name>Mn(2+)</name>
        <dbReference type="ChEBI" id="CHEBI:29035"/>
    </cofactor>
</comment>
<dbReference type="InterPro" id="IPR012310">
    <property type="entry name" value="DNA_ligase_ATP-dep_cent"/>
</dbReference>